<keyword evidence="3" id="KW-1003">Cell membrane</keyword>
<reference evidence="6" key="1">
    <citation type="submission" date="2016-09" db="EMBL/GenBank/DDBJ databases">
        <authorList>
            <person name="Varghese N."/>
            <person name="Submissions S."/>
        </authorList>
    </citation>
    <scope>NUCLEOTIDE SEQUENCE [LARGE SCALE GENOMIC DNA]</scope>
    <source>
        <strain evidence="6">JS23</strain>
    </source>
</reference>
<dbReference type="Proteomes" id="UP000243719">
    <property type="component" value="Unassembled WGS sequence"/>
</dbReference>
<dbReference type="GO" id="GO:0005886">
    <property type="term" value="C:plasma membrane"/>
    <property type="evidence" value="ECO:0007669"/>
    <property type="project" value="UniProtKB-SubCell"/>
</dbReference>
<dbReference type="SUPFAM" id="SSF103473">
    <property type="entry name" value="MFS general substrate transporter"/>
    <property type="match status" value="1"/>
</dbReference>
<dbReference type="InterPro" id="IPR036259">
    <property type="entry name" value="MFS_trans_sf"/>
</dbReference>
<evidence type="ECO:0000256" key="2">
    <source>
        <dbReference type="ARBA" id="ARBA00022448"/>
    </source>
</evidence>
<name>A0A1H2PR52_9BURK</name>
<protein>
    <submittedName>
        <fullName evidence="5">MFS transporter, MHS family, proline/betaine transporter</fullName>
    </submittedName>
</protein>
<accession>A0A1H2PR52</accession>
<keyword evidence="3" id="KW-0472">Membrane</keyword>
<keyword evidence="4" id="KW-0769">Symport</keyword>
<evidence type="ECO:0000256" key="1">
    <source>
        <dbReference type="ARBA" id="ARBA00004651"/>
    </source>
</evidence>
<evidence type="ECO:0000313" key="6">
    <source>
        <dbReference type="Proteomes" id="UP000243719"/>
    </source>
</evidence>
<evidence type="ECO:0000256" key="4">
    <source>
        <dbReference type="ARBA" id="ARBA00022847"/>
    </source>
</evidence>
<keyword evidence="2" id="KW-0813">Transport</keyword>
<dbReference type="STRING" id="1770053.SAMN05216551_1081"/>
<evidence type="ECO:0000256" key="3">
    <source>
        <dbReference type="ARBA" id="ARBA00022475"/>
    </source>
</evidence>
<dbReference type="AlphaFoldDB" id="A0A1H2PR52"/>
<comment type="subcellular location">
    <subcellularLocation>
        <location evidence="1">Cell membrane</location>
        <topology evidence="1">Multi-pass membrane protein</topology>
    </subcellularLocation>
</comment>
<proteinExistence type="predicted"/>
<gene>
    <name evidence="5" type="ORF">SAMN05216551_1081</name>
</gene>
<dbReference type="GO" id="GO:0015293">
    <property type="term" value="F:symporter activity"/>
    <property type="evidence" value="ECO:0007669"/>
    <property type="project" value="UniProtKB-KW"/>
</dbReference>
<organism evidence="5 6">
    <name type="scientific">Chitinasiproducens palmae</name>
    <dbReference type="NCBI Taxonomy" id="1770053"/>
    <lineage>
        <taxon>Bacteria</taxon>
        <taxon>Pseudomonadati</taxon>
        <taxon>Pseudomonadota</taxon>
        <taxon>Betaproteobacteria</taxon>
        <taxon>Burkholderiales</taxon>
        <taxon>Burkholderiaceae</taxon>
        <taxon>Chitinasiproducens</taxon>
    </lineage>
</organism>
<dbReference type="PANTHER" id="PTHR43528:SF1">
    <property type="entry name" value="ALPHA-KETOGLUTARATE PERMEASE"/>
    <property type="match status" value="1"/>
</dbReference>
<dbReference type="InterPro" id="IPR051084">
    <property type="entry name" value="H+-coupled_symporters"/>
</dbReference>
<keyword evidence="6" id="KW-1185">Reference proteome</keyword>
<sequence>MNVSSQQAGAVGATTPTWRVVVAASIGNALEWFDLVVYGFFAATISKLFFPSGNETVSLMIALGT</sequence>
<dbReference type="EMBL" id="FNLO01000008">
    <property type="protein sequence ID" value="SDV49348.1"/>
    <property type="molecule type" value="Genomic_DNA"/>
</dbReference>
<evidence type="ECO:0000313" key="5">
    <source>
        <dbReference type="EMBL" id="SDV49348.1"/>
    </source>
</evidence>
<feature type="non-terminal residue" evidence="5">
    <location>
        <position position="65"/>
    </location>
</feature>
<dbReference type="PANTHER" id="PTHR43528">
    <property type="entry name" value="ALPHA-KETOGLUTARATE PERMEASE"/>
    <property type="match status" value="1"/>
</dbReference>